<evidence type="ECO:0000313" key="1">
    <source>
        <dbReference type="EMBL" id="MBB4120679.1"/>
    </source>
</evidence>
<evidence type="ECO:0000313" key="2">
    <source>
        <dbReference type="Proteomes" id="UP000530571"/>
    </source>
</evidence>
<protein>
    <submittedName>
        <fullName evidence="1">Uncharacterized protein</fullName>
    </submittedName>
</protein>
<dbReference type="RefSeq" id="WP_183482319.1">
    <property type="nucleotide sequence ID" value="NZ_JACIDZ010000001.1"/>
</dbReference>
<dbReference type="Proteomes" id="UP000530571">
    <property type="component" value="Unassembled WGS sequence"/>
</dbReference>
<dbReference type="EMBL" id="JACIDZ010000001">
    <property type="protein sequence ID" value="MBB4120679.1"/>
    <property type="molecule type" value="Genomic_DNA"/>
</dbReference>
<reference evidence="1 2" key="1">
    <citation type="submission" date="2020-08" db="EMBL/GenBank/DDBJ databases">
        <title>Genomic Encyclopedia of Type Strains, Phase IV (KMG-IV): sequencing the most valuable type-strain genomes for metagenomic binning, comparative biology and taxonomic classification.</title>
        <authorList>
            <person name="Goeker M."/>
        </authorList>
    </citation>
    <scope>NUCLEOTIDE SEQUENCE [LARGE SCALE GENOMIC DNA]</scope>
    <source>
        <strain evidence="1 2">DSM 28101</strain>
    </source>
</reference>
<comment type="caution">
    <text evidence="1">The sequence shown here is derived from an EMBL/GenBank/DDBJ whole genome shotgun (WGS) entry which is preliminary data.</text>
</comment>
<accession>A0A7W6KI89</accession>
<sequence>MRNATFADMITFTRPGAATYVGADGLIHTAAANLPRFDYTNGRRQLLLEGPATNLILNSPALSTQSVTVSAATYTLSFQGTGTVTLSGAYSGALVGTGASDRVSLTFAATAGTLTATVSGSVANAQVEAGSYPSSYIPTAGSAVTRPADSARLTDAVAELVRRDAVTIVAQAFQPFATSFTRRWMGTSHTIMGLDTSKKPSQWDGAGPVLSIPSGVDDQADLGLGVAWDDSGRRISAAGISAGDAHQPAFAGNVFLGRDNSGNFAPGWYDQIVIWPFRMTDEDLAAKAVAYA</sequence>
<dbReference type="AlphaFoldDB" id="A0A7W6KI89"/>
<organism evidence="1 2">
    <name type="scientific">Martelella radicis</name>
    <dbReference type="NCBI Taxonomy" id="1397476"/>
    <lineage>
        <taxon>Bacteria</taxon>
        <taxon>Pseudomonadati</taxon>
        <taxon>Pseudomonadota</taxon>
        <taxon>Alphaproteobacteria</taxon>
        <taxon>Hyphomicrobiales</taxon>
        <taxon>Aurantimonadaceae</taxon>
        <taxon>Martelella</taxon>
    </lineage>
</organism>
<proteinExistence type="predicted"/>
<name>A0A7W6KI89_9HYPH</name>
<gene>
    <name evidence="1" type="ORF">GGR30_000574</name>
</gene>
<keyword evidence="2" id="KW-1185">Reference proteome</keyword>